<feature type="domain" description="GHMP kinase C-terminal" evidence="7">
    <location>
        <begin position="359"/>
        <end position="423"/>
    </location>
</feature>
<feature type="domain" description="GHMP kinase N-terminal" evidence="6">
    <location>
        <begin position="121"/>
        <end position="208"/>
    </location>
</feature>
<feature type="domain" description="Galactokinase N-terminal" evidence="8">
    <location>
        <begin position="34"/>
        <end position="81"/>
    </location>
</feature>
<dbReference type="InterPro" id="IPR013750">
    <property type="entry name" value="GHMP_kinase_C_dom"/>
</dbReference>
<evidence type="ECO:0000313" key="9">
    <source>
        <dbReference type="EMBL" id="CDP93264.1"/>
    </source>
</evidence>
<evidence type="ECO:0000256" key="3">
    <source>
        <dbReference type="ARBA" id="ARBA00022741"/>
    </source>
</evidence>
<dbReference type="SUPFAM" id="SSF54211">
    <property type="entry name" value="Ribosomal protein S5 domain 2-like"/>
    <property type="match status" value="1"/>
</dbReference>
<evidence type="ECO:0000256" key="1">
    <source>
        <dbReference type="ARBA" id="ARBA00006566"/>
    </source>
</evidence>
<dbReference type="PANTHER" id="PTHR10457">
    <property type="entry name" value="MEVALONATE KINASE/GALACTOKINASE"/>
    <property type="match status" value="1"/>
</dbReference>
<comment type="similarity">
    <text evidence="1">Belongs to the GHMP kinase family. GalK subfamily.</text>
</comment>
<gene>
    <name evidence="9" type="primary">Bm13747</name>
    <name evidence="9" type="ORF">BM_Bm13747</name>
</gene>
<dbReference type="Pfam" id="PF08544">
    <property type="entry name" value="GHMP_kinases_C"/>
    <property type="match status" value="1"/>
</dbReference>
<dbReference type="PRINTS" id="PR00959">
    <property type="entry name" value="MEVGALKINASE"/>
</dbReference>
<dbReference type="AlphaFoldDB" id="A0A1I9G0X1"/>
<dbReference type="Pfam" id="PF10509">
    <property type="entry name" value="GalKase_gal_bdg"/>
    <property type="match status" value="1"/>
</dbReference>
<keyword evidence="3" id="KW-0547">Nucleotide-binding</keyword>
<evidence type="ECO:0000256" key="4">
    <source>
        <dbReference type="ARBA" id="ARBA00022777"/>
    </source>
</evidence>
<protein>
    <submittedName>
        <fullName evidence="9">Bm13747, isoform d</fullName>
    </submittedName>
</protein>
<dbReference type="OMA" id="GFHDTYF"/>
<keyword evidence="2" id="KW-0808">Transferase</keyword>
<dbReference type="InterPro" id="IPR006204">
    <property type="entry name" value="GHMP_kinase_N_dom"/>
</dbReference>
<keyword evidence="4" id="KW-0418">Kinase</keyword>
<dbReference type="SUPFAM" id="SSF55060">
    <property type="entry name" value="GHMP Kinase, C-terminal domain"/>
    <property type="match status" value="1"/>
</dbReference>
<dbReference type="EMBL" id="LN856867">
    <property type="protein sequence ID" value="CDP93264.1"/>
    <property type="molecule type" value="Genomic_DNA"/>
</dbReference>
<evidence type="ECO:0000259" key="7">
    <source>
        <dbReference type="Pfam" id="PF08544"/>
    </source>
</evidence>
<reference evidence="9" key="2">
    <citation type="submission" date="2012-12" db="EMBL/GenBank/DDBJ databases">
        <authorList>
            <consortium name="WormBase Consortium"/>
            <person name="Ghedin E."/>
            <person name="Paulini M."/>
        </authorList>
    </citation>
    <scope>NUCLEOTIDE SEQUENCE</scope>
    <source>
        <strain evidence="9">FR3</strain>
    </source>
</reference>
<reference evidence="9" key="1">
    <citation type="journal article" date="2007" name="Science">
        <title>Draft genome of the filarial nematode parasite Brugia malayi.</title>
        <authorList>
            <person name="Ghedin E."/>
            <person name="Wang S."/>
            <person name="Spiro D."/>
            <person name="Caler E."/>
            <person name="Zhao Q."/>
            <person name="Crabtree J."/>
            <person name="Allen J.E."/>
            <person name="Delcher A.L."/>
            <person name="Guiliano D.B."/>
            <person name="Miranda-Saavedra D."/>
            <person name="Angiuoli S.V."/>
            <person name="Creasy T."/>
            <person name="Amedeo P."/>
            <person name="Haas B."/>
            <person name="El-Sayed N.M."/>
            <person name="Wortman J.R."/>
            <person name="Feldblyum T."/>
            <person name="Tallon L."/>
            <person name="Schatz M."/>
            <person name="Shumway M."/>
            <person name="Koo H."/>
            <person name="Salzberg S.L."/>
            <person name="Schobel S."/>
            <person name="Pertea M."/>
            <person name="Pop M."/>
            <person name="White O."/>
            <person name="Barton G.J."/>
            <person name="Carlow C.K."/>
            <person name="Crawford M.J."/>
            <person name="Daub J."/>
            <person name="Dimmic M.W."/>
            <person name="Estes C.F."/>
            <person name="Foster J.M."/>
            <person name="Ganatra M."/>
            <person name="Gregory W.F."/>
            <person name="Johnson N.M."/>
            <person name="Jin J."/>
            <person name="Komuniecki R."/>
            <person name="Korf I."/>
            <person name="Kumar S."/>
            <person name="Laney S."/>
            <person name="Li B.W."/>
            <person name="Li W."/>
            <person name="Lindblom T.H."/>
            <person name="Lustigman S."/>
            <person name="Ma D."/>
            <person name="Maina C.V."/>
            <person name="Martin D.M."/>
            <person name="McCarter J.P."/>
            <person name="McReynolds L."/>
            <person name="Mitreva M."/>
            <person name="Nutman T.B."/>
            <person name="Parkinson J."/>
            <person name="Peregrin-Alvarez J.M."/>
            <person name="Poole C."/>
            <person name="Ren Q."/>
            <person name="Saunders L."/>
            <person name="Sluder A.E."/>
            <person name="Smith K."/>
            <person name="Stanke M."/>
            <person name="Unnasch T.R."/>
            <person name="Ware J."/>
            <person name="Wei A.D."/>
            <person name="Weil G."/>
            <person name="Williams D.J."/>
            <person name="Zhang Y."/>
            <person name="Williams S.A."/>
            <person name="Fraser-Liggett C."/>
            <person name="Slatko B."/>
            <person name="Blaxter M.L."/>
            <person name="Scott A.L."/>
        </authorList>
    </citation>
    <scope>NUCLEOTIDE SEQUENCE</scope>
    <source>
        <strain evidence="9">FR3</strain>
    </source>
</reference>
<dbReference type="Gene3D" id="1.20.1440.340">
    <property type="match status" value="1"/>
</dbReference>
<dbReference type="GO" id="GO:0006012">
    <property type="term" value="P:galactose metabolic process"/>
    <property type="evidence" value="ECO:0007669"/>
    <property type="project" value="InterPro"/>
</dbReference>
<accession>A0A1I9G0X1</accession>
<dbReference type="PROSITE" id="PS00627">
    <property type="entry name" value="GHMP_KINASES_ATP"/>
    <property type="match status" value="1"/>
</dbReference>
<dbReference type="PROSITE" id="PS00106">
    <property type="entry name" value="GALACTOKINASE"/>
    <property type="match status" value="1"/>
</dbReference>
<dbReference type="GO" id="GO:0005829">
    <property type="term" value="C:cytosol"/>
    <property type="evidence" value="ECO:0007669"/>
    <property type="project" value="TreeGrafter"/>
</dbReference>
<dbReference type="InterPro" id="IPR006203">
    <property type="entry name" value="GHMP_knse_ATP-bd_CS"/>
</dbReference>
<dbReference type="InterPro" id="IPR019741">
    <property type="entry name" value="Galactokinase_CS"/>
</dbReference>
<dbReference type="Pfam" id="PF00288">
    <property type="entry name" value="GHMP_kinases_N"/>
    <property type="match status" value="1"/>
</dbReference>
<evidence type="ECO:0000259" key="8">
    <source>
        <dbReference type="Pfam" id="PF10509"/>
    </source>
</evidence>
<organism evidence="9">
    <name type="scientific">Brugia malayi</name>
    <name type="common">Filarial nematode worm</name>
    <dbReference type="NCBI Taxonomy" id="6279"/>
    <lineage>
        <taxon>Eukaryota</taxon>
        <taxon>Metazoa</taxon>
        <taxon>Ecdysozoa</taxon>
        <taxon>Nematoda</taxon>
        <taxon>Chromadorea</taxon>
        <taxon>Rhabditida</taxon>
        <taxon>Spirurina</taxon>
        <taxon>Spiruromorpha</taxon>
        <taxon>Filarioidea</taxon>
        <taxon>Onchocercidae</taxon>
        <taxon>Brugia</taxon>
    </lineage>
</organism>
<dbReference type="InterPro" id="IPR019539">
    <property type="entry name" value="GalKase_N"/>
</dbReference>
<sequence length="469" mass="52366">MNISSKYQSFQSFQFLKKSILTSAIMDVDELKDEFRQRFNCSAKYIVRCPGRVNLIGEHIDYSGYGVLPMAISASTYILASLHDTNEIVFQNINTAFRAHTYKFCDNWIGSKKPEWFHYFLCGWKGVLRRLNMLPKGMNVLVHGTIPTGAGLSSSSSLVCAAALVTLALHTGRDFDIINKTEFAELCAEVERYVGVEGGGMDQAIEILANEGSAMLIDFNPLRFAPVTLPENALFAVIHSGEALNKAATSQYNERVVECRLAAQIIAKVCELESWKEIRTLGEVAQRLQKTAQEMIVVVEEVLSDHVYTKDNALSLLGISNENFNQTILSANTQHMETFKLAQRAKHVYMEADRVRLFHEACKSGNVEEMGKLMTESHNSCKELFECSCNKLDEVVENCLRNGALGARLTGAGWGGCAVALFDIKQSDLEVLFWSGPASGKPQTKTRKKEINNKVKSISEIKEKNFLNW</sequence>
<dbReference type="PIRSF" id="PIRSF000530">
    <property type="entry name" value="Galactokinase"/>
    <property type="match status" value="1"/>
</dbReference>
<dbReference type="InterPro" id="IPR036554">
    <property type="entry name" value="GHMP_kinase_C_sf"/>
</dbReference>
<name>A0A1I9G0X1_BRUMA</name>
<dbReference type="GO" id="GO:0004335">
    <property type="term" value="F:galactokinase activity"/>
    <property type="evidence" value="ECO:0007669"/>
    <property type="project" value="InterPro"/>
</dbReference>
<dbReference type="NCBIfam" id="TIGR00131">
    <property type="entry name" value="gal_kin"/>
    <property type="match status" value="1"/>
</dbReference>
<proteinExistence type="inferred from homology"/>
<evidence type="ECO:0000256" key="5">
    <source>
        <dbReference type="ARBA" id="ARBA00022840"/>
    </source>
</evidence>
<dbReference type="InterPro" id="IPR014721">
    <property type="entry name" value="Ribsml_uS5_D2-typ_fold_subgr"/>
</dbReference>
<keyword evidence="5" id="KW-0067">ATP-binding</keyword>
<dbReference type="PANTHER" id="PTHR10457:SF7">
    <property type="entry name" value="GALACTOKINASE-RELATED"/>
    <property type="match status" value="1"/>
</dbReference>
<evidence type="ECO:0000256" key="2">
    <source>
        <dbReference type="ARBA" id="ARBA00022679"/>
    </source>
</evidence>
<dbReference type="InterPro" id="IPR006206">
    <property type="entry name" value="Mevalonate/galactokinase"/>
</dbReference>
<evidence type="ECO:0000259" key="6">
    <source>
        <dbReference type="Pfam" id="PF00288"/>
    </source>
</evidence>
<dbReference type="GO" id="GO:0005524">
    <property type="term" value="F:ATP binding"/>
    <property type="evidence" value="ECO:0007669"/>
    <property type="project" value="UniProtKB-KW"/>
</dbReference>
<dbReference type="InterPro" id="IPR000705">
    <property type="entry name" value="Galactokinase"/>
</dbReference>
<dbReference type="Gene3D" id="3.30.230.10">
    <property type="match status" value="1"/>
</dbReference>
<dbReference type="PRINTS" id="PR00473">
    <property type="entry name" value="GALCTOKINASE"/>
</dbReference>
<dbReference type="InterPro" id="IPR020568">
    <property type="entry name" value="Ribosomal_Su5_D2-typ_SF"/>
</dbReference>
<dbReference type="Gene3D" id="3.30.70.3170">
    <property type="match status" value="1"/>
</dbReference>